<feature type="domain" description="GST N-terminal" evidence="1">
    <location>
        <begin position="1"/>
        <end position="81"/>
    </location>
</feature>
<dbReference type="InterPro" id="IPR036282">
    <property type="entry name" value="Glutathione-S-Trfase_C_sf"/>
</dbReference>
<gene>
    <name evidence="2" type="ORF">DXH78_10010</name>
</gene>
<dbReference type="InterPro" id="IPR036249">
    <property type="entry name" value="Thioredoxin-like_sf"/>
</dbReference>
<reference evidence="3" key="1">
    <citation type="submission" date="2018-08" db="EMBL/GenBank/DDBJ databases">
        <authorList>
            <person name="Kim S.-J."/>
            <person name="Jung G.-Y."/>
        </authorList>
    </citation>
    <scope>NUCLEOTIDE SEQUENCE [LARGE SCALE GENOMIC DNA]</scope>
    <source>
        <strain evidence="3">GY_H</strain>
    </source>
</reference>
<dbReference type="InterPro" id="IPR004045">
    <property type="entry name" value="Glutathione_S-Trfase_N"/>
</dbReference>
<evidence type="ECO:0000313" key="2">
    <source>
        <dbReference type="EMBL" id="RDV04868.1"/>
    </source>
</evidence>
<proteinExistence type="predicted"/>
<evidence type="ECO:0000313" key="3">
    <source>
        <dbReference type="Proteomes" id="UP000263993"/>
    </source>
</evidence>
<dbReference type="Pfam" id="PF13410">
    <property type="entry name" value="GST_C_2"/>
    <property type="match status" value="1"/>
</dbReference>
<keyword evidence="3" id="KW-1185">Reference proteome</keyword>
<dbReference type="RefSeq" id="WP_115516895.1">
    <property type="nucleotide sequence ID" value="NZ_QRGO01000001.1"/>
</dbReference>
<comment type="caution">
    <text evidence="2">The sequence shown here is derived from an EMBL/GenBank/DDBJ whole genome shotgun (WGS) entry which is preliminary data.</text>
</comment>
<dbReference type="PANTHER" id="PTHR43969:SF9">
    <property type="entry name" value="GLUTATHIONE S TRANSFERASE D10, ISOFORM A-RELATED"/>
    <property type="match status" value="1"/>
</dbReference>
<dbReference type="EMBL" id="QRGO01000001">
    <property type="protein sequence ID" value="RDV04868.1"/>
    <property type="molecule type" value="Genomic_DNA"/>
</dbReference>
<sequence length="202" mass="22226">MMILRHSPASPFVRKVKIAADVLGLADQIKLEDTDTIAPESGFLDQNALGKIPTLILEDGSTLFDSRVIVEYLDHLAGGGRILPKEPKARFAALRLQALCDGILEATLLIVYEGRFRTPEMRFQAWLDRQQSKTDRALAVLEAAPPALTETPDVGQIALACALGYLDLRLAGAWRKNHPKLVTWLDQFAARVPAFARTKAPT</sequence>
<accession>A0A371BBA9</accession>
<dbReference type="CDD" id="cd03205">
    <property type="entry name" value="GST_C_6"/>
    <property type="match status" value="1"/>
</dbReference>
<dbReference type="PANTHER" id="PTHR43969">
    <property type="entry name" value="GLUTATHIONE S TRANSFERASE D10, ISOFORM A-RELATED"/>
    <property type="match status" value="1"/>
</dbReference>
<protein>
    <submittedName>
        <fullName evidence="2">Glutathione S-transferase</fullName>
    </submittedName>
</protein>
<dbReference type="OrthoDB" id="9795329at2"/>
<dbReference type="AlphaFoldDB" id="A0A371BBA9"/>
<organism evidence="2 3">
    <name type="scientific">Undibacter mobilis</name>
    <dbReference type="NCBI Taxonomy" id="2292256"/>
    <lineage>
        <taxon>Bacteria</taxon>
        <taxon>Pseudomonadati</taxon>
        <taxon>Pseudomonadota</taxon>
        <taxon>Alphaproteobacteria</taxon>
        <taxon>Hyphomicrobiales</taxon>
        <taxon>Nitrobacteraceae</taxon>
        <taxon>Undibacter</taxon>
    </lineage>
</organism>
<dbReference type="Gene3D" id="1.20.1050.10">
    <property type="match status" value="1"/>
</dbReference>
<dbReference type="PROSITE" id="PS50404">
    <property type="entry name" value="GST_NTER"/>
    <property type="match status" value="1"/>
</dbReference>
<evidence type="ECO:0000259" key="1">
    <source>
        <dbReference type="PROSITE" id="PS50404"/>
    </source>
</evidence>
<dbReference type="Pfam" id="PF13409">
    <property type="entry name" value="GST_N_2"/>
    <property type="match status" value="1"/>
</dbReference>
<dbReference type="Proteomes" id="UP000263993">
    <property type="component" value="Unassembled WGS sequence"/>
</dbReference>
<name>A0A371BBA9_9BRAD</name>
<dbReference type="SUPFAM" id="SSF52833">
    <property type="entry name" value="Thioredoxin-like"/>
    <property type="match status" value="1"/>
</dbReference>
<dbReference type="CDD" id="cd03049">
    <property type="entry name" value="GST_N_3"/>
    <property type="match status" value="1"/>
</dbReference>
<dbReference type="Gene3D" id="3.40.30.10">
    <property type="entry name" value="Glutaredoxin"/>
    <property type="match status" value="1"/>
</dbReference>
<dbReference type="GO" id="GO:0006749">
    <property type="term" value="P:glutathione metabolic process"/>
    <property type="evidence" value="ECO:0007669"/>
    <property type="project" value="TreeGrafter"/>
</dbReference>
<dbReference type="SUPFAM" id="SSF47616">
    <property type="entry name" value="GST C-terminal domain-like"/>
    <property type="match status" value="1"/>
</dbReference>
<keyword evidence="2" id="KW-0808">Transferase</keyword>
<dbReference type="GO" id="GO:0004364">
    <property type="term" value="F:glutathione transferase activity"/>
    <property type="evidence" value="ECO:0007669"/>
    <property type="project" value="TreeGrafter"/>
</dbReference>